<keyword evidence="3" id="KW-1185">Reference proteome</keyword>
<accession>A0A4V2FI19</accession>
<proteinExistence type="predicted"/>
<dbReference type="Proteomes" id="UP000291078">
    <property type="component" value="Unassembled WGS sequence"/>
</dbReference>
<evidence type="ECO:0000256" key="1">
    <source>
        <dbReference type="SAM" id="Phobius"/>
    </source>
</evidence>
<feature type="transmembrane region" description="Helical" evidence="1">
    <location>
        <begin position="21"/>
        <end position="41"/>
    </location>
</feature>
<keyword evidence="1" id="KW-0812">Transmembrane</keyword>
<sequence length="46" mass="5038">MKLACLSDENFEQTRAAVLRAVGVMLVFGYAFMFYLAYAGLTGKLG</sequence>
<dbReference type="EMBL" id="SGXM01000001">
    <property type="protein sequence ID" value="RZT42239.1"/>
    <property type="molecule type" value="Genomic_DNA"/>
</dbReference>
<reference evidence="2 3" key="1">
    <citation type="journal article" date="2015" name="Stand. Genomic Sci.">
        <title>Genomic Encyclopedia of Bacterial and Archaeal Type Strains, Phase III: the genomes of soil and plant-associated and newly described type strains.</title>
        <authorList>
            <person name="Whitman W.B."/>
            <person name="Woyke T."/>
            <person name="Klenk H.P."/>
            <person name="Zhou Y."/>
            <person name="Lilburn T.G."/>
            <person name="Beck B.J."/>
            <person name="De Vos P."/>
            <person name="Vandamme P."/>
            <person name="Eisen J.A."/>
            <person name="Garrity G."/>
            <person name="Hugenholtz P."/>
            <person name="Kyrpides N.C."/>
        </authorList>
    </citation>
    <scope>NUCLEOTIDE SEQUENCE [LARGE SCALE GENOMIC DNA]</scope>
    <source>
        <strain evidence="2 3">ASC-9842</strain>
    </source>
</reference>
<organism evidence="2 3">
    <name type="scientific">Cupriavidus agavae</name>
    <dbReference type="NCBI Taxonomy" id="1001822"/>
    <lineage>
        <taxon>Bacteria</taxon>
        <taxon>Pseudomonadati</taxon>
        <taxon>Pseudomonadota</taxon>
        <taxon>Betaproteobacteria</taxon>
        <taxon>Burkholderiales</taxon>
        <taxon>Burkholderiaceae</taxon>
        <taxon>Cupriavidus</taxon>
    </lineage>
</organism>
<comment type="caution">
    <text evidence="2">The sequence shown here is derived from an EMBL/GenBank/DDBJ whole genome shotgun (WGS) entry which is preliminary data.</text>
</comment>
<keyword evidence="1" id="KW-1133">Transmembrane helix</keyword>
<dbReference type="AlphaFoldDB" id="A0A4V2FI19"/>
<name>A0A4V2FI19_9BURK</name>
<keyword evidence="1" id="KW-0472">Membrane</keyword>
<protein>
    <submittedName>
        <fullName evidence="2">Uncharacterized protein</fullName>
    </submittedName>
</protein>
<evidence type="ECO:0000313" key="3">
    <source>
        <dbReference type="Proteomes" id="UP000291078"/>
    </source>
</evidence>
<gene>
    <name evidence="2" type="ORF">EV147_1262</name>
</gene>
<dbReference type="RefSeq" id="WP_157994668.1">
    <property type="nucleotide sequence ID" value="NZ_SGXM01000001.1"/>
</dbReference>
<evidence type="ECO:0000313" key="2">
    <source>
        <dbReference type="EMBL" id="RZT42239.1"/>
    </source>
</evidence>